<keyword evidence="1" id="KW-0472">Membrane</keyword>
<feature type="transmembrane region" description="Helical" evidence="1">
    <location>
        <begin position="163"/>
        <end position="181"/>
    </location>
</feature>
<reference evidence="2 3" key="1">
    <citation type="submission" date="2014-06" db="EMBL/GenBank/DDBJ databases">
        <authorList>
            <person name="Swart Estienne"/>
        </authorList>
    </citation>
    <scope>NUCLEOTIDE SEQUENCE [LARGE SCALE GENOMIC DNA]</scope>
    <source>
        <strain evidence="2 3">130c</strain>
    </source>
</reference>
<dbReference type="SUPFAM" id="SSF103473">
    <property type="entry name" value="MFS general substrate transporter"/>
    <property type="match status" value="1"/>
</dbReference>
<feature type="transmembrane region" description="Helical" evidence="1">
    <location>
        <begin position="226"/>
        <end position="243"/>
    </location>
</feature>
<feature type="transmembrane region" description="Helical" evidence="1">
    <location>
        <begin position="84"/>
        <end position="104"/>
    </location>
</feature>
<feature type="transmembrane region" description="Helical" evidence="1">
    <location>
        <begin position="30"/>
        <end position="50"/>
    </location>
</feature>
<keyword evidence="3" id="KW-1185">Reference proteome</keyword>
<feature type="transmembrane region" description="Helical" evidence="1">
    <location>
        <begin position="113"/>
        <end position="129"/>
    </location>
</feature>
<gene>
    <name evidence="2" type="primary">Contig3067.g3281</name>
    <name evidence="2" type="ORF">STYLEM_7181</name>
</gene>
<dbReference type="Proteomes" id="UP000039865">
    <property type="component" value="Unassembled WGS sequence"/>
</dbReference>
<dbReference type="EMBL" id="CCKQ01006864">
    <property type="protein sequence ID" value="CDW78207.1"/>
    <property type="molecule type" value="Genomic_DNA"/>
</dbReference>
<evidence type="ECO:0000313" key="3">
    <source>
        <dbReference type="Proteomes" id="UP000039865"/>
    </source>
</evidence>
<feature type="transmembrane region" description="Helical" evidence="1">
    <location>
        <begin position="193"/>
        <end position="214"/>
    </location>
</feature>
<dbReference type="AlphaFoldDB" id="A0A078A9D1"/>
<dbReference type="InterPro" id="IPR036259">
    <property type="entry name" value="MFS_trans_sf"/>
</dbReference>
<keyword evidence="1" id="KW-0812">Transmembrane</keyword>
<accession>A0A078A9D1</accession>
<sequence length="352" mass="40874">MMRDKNFKQELQEVALNKVKQIKETPMPKYYNLKSMLMIAFGGVGLSLMLKYQSQFHDYLPKRLHINQPYPEDQFKVNMGKQSLYFYSQSLYFQALSGWSIIFLKRSRMVSPLTYLMASVGFLVGTYLIDYYKHPNLKHSLWFLFNISTGAILGSYFYQQNFYVLIDALYLIGNCMTFYAASNYYNEGENKGMLANALGSAVFGTFYGLGVLRLFRWGFKLDDPKLFMIVGSCLGILMSWSIHRSICVQDEYNQNDYNPINAALSFVWKQIPQVSVFVDAFYHNRNQDSYNKNKENNQKSWNQLNTLKVQVNQDAIDQLSKVIDNQKAILLKLLKNDKIAEGCSNQEINNMK</sequence>
<name>A0A078A9D1_STYLE</name>
<keyword evidence="1" id="KW-1133">Transmembrane helix</keyword>
<organism evidence="2 3">
    <name type="scientific">Stylonychia lemnae</name>
    <name type="common">Ciliate</name>
    <dbReference type="NCBI Taxonomy" id="5949"/>
    <lineage>
        <taxon>Eukaryota</taxon>
        <taxon>Sar</taxon>
        <taxon>Alveolata</taxon>
        <taxon>Ciliophora</taxon>
        <taxon>Intramacronucleata</taxon>
        <taxon>Spirotrichea</taxon>
        <taxon>Stichotrichia</taxon>
        <taxon>Sporadotrichida</taxon>
        <taxon>Oxytrichidae</taxon>
        <taxon>Stylonychinae</taxon>
        <taxon>Stylonychia</taxon>
    </lineage>
</organism>
<proteinExistence type="predicted"/>
<evidence type="ECO:0000313" key="2">
    <source>
        <dbReference type="EMBL" id="CDW78207.1"/>
    </source>
</evidence>
<evidence type="ECO:0000256" key="1">
    <source>
        <dbReference type="SAM" id="Phobius"/>
    </source>
</evidence>
<dbReference type="InParanoid" id="A0A078A9D1"/>
<protein>
    <submittedName>
        <fullName evidence="2">Uncharacterized protein</fullName>
    </submittedName>
</protein>